<dbReference type="Gene3D" id="3.30.420.10">
    <property type="entry name" value="Ribonuclease H-like superfamily/Ribonuclease H"/>
    <property type="match status" value="1"/>
</dbReference>
<reference evidence="1 2" key="1">
    <citation type="journal article" date="2011" name="Stand. Genomic Sci.">
        <title>Complete genome sequence of the gliding, heparinolytic Pedobacter saltans type strain (113).</title>
        <authorList>
            <person name="Liolios K."/>
            <person name="Sikorski J."/>
            <person name="Lu M."/>
            <person name="Nolan M."/>
            <person name="Lapidus A."/>
            <person name="Lucas S."/>
            <person name="Hammon N."/>
            <person name="Deshpande S."/>
            <person name="Cheng J.F."/>
            <person name="Tapia R."/>
            <person name="Han C."/>
            <person name="Goodwin L."/>
            <person name="Pitluck S."/>
            <person name="Huntemann M."/>
            <person name="Ivanova N."/>
            <person name="Pagani I."/>
            <person name="Mavromatis K."/>
            <person name="Ovchinikova G."/>
            <person name="Pati A."/>
            <person name="Chen A."/>
            <person name="Palaniappan K."/>
            <person name="Land M."/>
            <person name="Hauser L."/>
            <person name="Brambilla E.M."/>
            <person name="Kotsyurbenko O."/>
            <person name="Rohde M."/>
            <person name="Tindall B.J."/>
            <person name="Abt B."/>
            <person name="Goker M."/>
            <person name="Detter J.C."/>
            <person name="Woyke T."/>
            <person name="Bristow J."/>
            <person name="Eisen J.A."/>
            <person name="Markowitz V."/>
            <person name="Hugenholtz P."/>
            <person name="Klenk H.P."/>
            <person name="Kyrpides N.C."/>
        </authorList>
    </citation>
    <scope>NUCLEOTIDE SEQUENCE [LARGE SCALE GENOMIC DNA]</scope>
    <source>
        <strain evidence="2">ATCC 51119 / DSM 12145 / JCM 21818 / LMG 10337 / NBRC 100064 / NCIMB 13643</strain>
    </source>
</reference>
<dbReference type="eggNOG" id="ENOG5033GQ0">
    <property type="taxonomic scope" value="Bacteria"/>
</dbReference>
<keyword evidence="2" id="KW-1185">Reference proteome</keyword>
<dbReference type="STRING" id="762903.Pedsa_0977"/>
<dbReference type="KEGG" id="psn:Pedsa_0977"/>
<reference evidence="2" key="2">
    <citation type="submission" date="2011-02" db="EMBL/GenBank/DDBJ databases">
        <title>The complete genome of Pedobacter saltans DSM 12145.</title>
        <authorList>
            <consortium name="US DOE Joint Genome Institute (JGI-PGF)"/>
            <person name="Lucas S."/>
            <person name="Copeland A."/>
            <person name="Lapidus A."/>
            <person name="Bruce D."/>
            <person name="Goodwin L."/>
            <person name="Pitluck S."/>
            <person name="Kyrpides N."/>
            <person name="Mavromatis K."/>
            <person name="Pagani I."/>
            <person name="Ivanova N."/>
            <person name="Ovchinnikova G."/>
            <person name="Lu M."/>
            <person name="Detter J.C."/>
            <person name="Han C."/>
            <person name="Land M."/>
            <person name="Hauser L."/>
            <person name="Markowitz V."/>
            <person name="Cheng J.-F."/>
            <person name="Hugenholtz P."/>
            <person name="Woyke T."/>
            <person name="Wu D."/>
            <person name="Tindall B."/>
            <person name="Pomrenke H.G."/>
            <person name="Brambilla E."/>
            <person name="Klenk H.-P."/>
            <person name="Eisen J.A."/>
        </authorList>
    </citation>
    <scope>NUCLEOTIDE SEQUENCE [LARGE SCALE GENOMIC DNA]</scope>
    <source>
        <strain evidence="2">ATCC 51119 / DSM 12145 / JCM 21818 / LMG 10337 / NBRC 100064 / NCIMB 13643</strain>
    </source>
</reference>
<dbReference type="GO" id="GO:0003676">
    <property type="term" value="F:nucleic acid binding"/>
    <property type="evidence" value="ECO:0007669"/>
    <property type="project" value="InterPro"/>
</dbReference>
<dbReference type="EMBL" id="CP002545">
    <property type="protein sequence ID" value="ADY51548.1"/>
    <property type="molecule type" value="Genomic_DNA"/>
</dbReference>
<dbReference type="OrthoDB" id="612554at2"/>
<evidence type="ECO:0008006" key="3">
    <source>
        <dbReference type="Google" id="ProtNLM"/>
    </source>
</evidence>
<protein>
    <recommendedName>
        <fullName evidence="3">Integrase catalytic domain-containing protein</fullName>
    </recommendedName>
</protein>
<dbReference type="Proteomes" id="UP000000310">
    <property type="component" value="Chromosome"/>
</dbReference>
<proteinExistence type="predicted"/>
<dbReference type="InterPro" id="IPR036397">
    <property type="entry name" value="RNaseH_sf"/>
</dbReference>
<dbReference type="RefSeq" id="WP_013632048.1">
    <property type="nucleotide sequence ID" value="NC_015177.1"/>
</dbReference>
<dbReference type="AlphaFoldDB" id="F0SAV3"/>
<evidence type="ECO:0000313" key="1">
    <source>
        <dbReference type="EMBL" id="ADY51548.1"/>
    </source>
</evidence>
<dbReference type="HOGENOM" id="CLU_403802_0_0_10"/>
<accession>F0SAV3</accession>
<name>F0SAV3_PSESL</name>
<evidence type="ECO:0000313" key="2">
    <source>
        <dbReference type="Proteomes" id="UP000000310"/>
    </source>
</evidence>
<gene>
    <name evidence="1" type="ordered locus">Pedsa_0977</name>
</gene>
<organism evidence="1 2">
    <name type="scientific">Pseudopedobacter saltans (strain ATCC 51119 / DSM 12145 / JCM 21818 / CCUG 39354 / LMG 10337 / NBRC 100064 / NCIMB 13643)</name>
    <name type="common">Pedobacter saltans</name>
    <dbReference type="NCBI Taxonomy" id="762903"/>
    <lineage>
        <taxon>Bacteria</taxon>
        <taxon>Pseudomonadati</taxon>
        <taxon>Bacteroidota</taxon>
        <taxon>Sphingobacteriia</taxon>
        <taxon>Sphingobacteriales</taxon>
        <taxon>Sphingobacteriaceae</taxon>
        <taxon>Pseudopedobacter</taxon>
    </lineage>
</organism>
<sequence>MVFEFGGKIAVTKDALVPKFFKTENTLRSTIQRAQQRGYGLKKLMIGGNGRQLLIDFDSLPMEIKEQLPDPRKCEHIMERFYKTDADAVRFFSTYQFDDGTYLSQEHQEQYITNASMLKSAIALREARIKERRSKRGSIVGIAQTICSDVESFNKVLLKKHHVEHNLPSSLPRFKAALKAFENGGNFNYSSLISAKHKNQNSRKVDERTETLLNALFADKQRKPSPTEVHREYEAFLSGYRQIIDNETGEFYDPKEFKKLSDATVKAYLIKWENKIATYAVRSGNRQQLMGKFKPYHSLKRPKFANSIISIDDRQPPFKALNGKRVWFYMGIDLASQAFTCWVYGETKEGIITEFYRQMVRNYSEWGFNLPLELEAEMSLNSSFVNTFLKEGAMFEHVRIEANNARGKRIERDFRTMRYEYEKELEGWIPRPHASLESNQPGIDTTKIPQLPYEDIIDNSENKIEEWNNKPHVANKNLSRWEYFCQMQNPDTKPINWFAFLPHIGYRTETSVNVGIIRLQGKEFLLGDNGKIATGETLVNLMKRVDGEDVDVYWLDGNDGEILKALVFIGSQPVCEAIAKPTYNRATAERTAEDLENRALMSAYVATIESFGRKQKQAIAEITVLKNEPAPRQTFTIRNKRQRTVADGNDMNVAIMPSVEFDEPTPTTYETFEQSLEDRF</sequence>